<keyword evidence="1" id="KW-0472">Membrane</keyword>
<dbReference type="PANTHER" id="PTHR31176:SF1">
    <property type="entry name" value="MFS DOMAIN-CONTAINING PROTEIN-RELATED"/>
    <property type="match status" value="1"/>
</dbReference>
<feature type="transmembrane region" description="Helical" evidence="1">
    <location>
        <begin position="117"/>
        <end position="137"/>
    </location>
</feature>
<dbReference type="Proteomes" id="UP000887574">
    <property type="component" value="Unplaced"/>
</dbReference>
<accession>A0A915DHD0</accession>
<reference evidence="3" key="1">
    <citation type="submission" date="2022-11" db="UniProtKB">
        <authorList>
            <consortium name="WormBaseParasite"/>
        </authorList>
    </citation>
    <scope>IDENTIFICATION</scope>
</reference>
<keyword evidence="1" id="KW-0812">Transmembrane</keyword>
<feature type="transmembrane region" description="Helical" evidence="1">
    <location>
        <begin position="227"/>
        <end position="248"/>
    </location>
</feature>
<proteinExistence type="predicted"/>
<keyword evidence="2" id="KW-1185">Reference proteome</keyword>
<dbReference type="Pfam" id="PF05884">
    <property type="entry name" value="ZYG-11_interact"/>
    <property type="match status" value="1"/>
</dbReference>
<dbReference type="WBParaSite" id="jg19919">
    <property type="protein sequence ID" value="jg19919"/>
    <property type="gene ID" value="jg19919"/>
</dbReference>
<evidence type="ECO:0000313" key="3">
    <source>
        <dbReference type="WBParaSite" id="jg19919"/>
    </source>
</evidence>
<dbReference type="InterPro" id="IPR008574">
    <property type="entry name" value="Nematodes_ZYG-11_interact"/>
</dbReference>
<sequence>MSEAAPASMIGPVKELAEKYRVEFQEGYELVRQRSAQLGDTLQQYLQQANEKVQAFEPQLKQEGNDLVLTLQNMEPVDGLLKAKFLGMFSWISVLQVAYFVSSVISATILYPLVGLVLHGFYAALLSFVLLPSLAYLEVQNSPVDSQARFKLLALALSQGLLNGFIYANRQLSSVEPLAFLSPLAIALAAQMMGNSSNQRLPILGVCIGSGSALQLVLGMIMGQLSIPYVMLALLYGGIAFCALQLYFKHHAHIDGSAHADHAFMLAYSLAAVCAQGLVLGLFGYAKNSSSPAAIDQPLVVL</sequence>
<feature type="transmembrane region" description="Helical" evidence="1">
    <location>
        <begin position="89"/>
        <end position="111"/>
    </location>
</feature>
<feature type="transmembrane region" description="Helical" evidence="1">
    <location>
        <begin position="260"/>
        <end position="283"/>
    </location>
</feature>
<feature type="transmembrane region" description="Helical" evidence="1">
    <location>
        <begin position="149"/>
        <end position="168"/>
    </location>
</feature>
<protein>
    <submittedName>
        <fullName evidence="3">Uncharacterized protein</fullName>
    </submittedName>
</protein>
<dbReference type="PANTHER" id="PTHR31176">
    <property type="entry name" value="MFS DOMAIN-CONTAINING PROTEIN-RELATED"/>
    <property type="match status" value="1"/>
</dbReference>
<feature type="transmembrane region" description="Helical" evidence="1">
    <location>
        <begin position="201"/>
        <end position="221"/>
    </location>
</feature>
<dbReference type="AlphaFoldDB" id="A0A915DHD0"/>
<keyword evidence="1" id="KW-1133">Transmembrane helix</keyword>
<evidence type="ECO:0000313" key="2">
    <source>
        <dbReference type="Proteomes" id="UP000887574"/>
    </source>
</evidence>
<evidence type="ECO:0000256" key="1">
    <source>
        <dbReference type="SAM" id="Phobius"/>
    </source>
</evidence>
<organism evidence="2 3">
    <name type="scientific">Ditylenchus dipsaci</name>
    <dbReference type="NCBI Taxonomy" id="166011"/>
    <lineage>
        <taxon>Eukaryota</taxon>
        <taxon>Metazoa</taxon>
        <taxon>Ecdysozoa</taxon>
        <taxon>Nematoda</taxon>
        <taxon>Chromadorea</taxon>
        <taxon>Rhabditida</taxon>
        <taxon>Tylenchina</taxon>
        <taxon>Tylenchomorpha</taxon>
        <taxon>Sphaerularioidea</taxon>
        <taxon>Anguinidae</taxon>
        <taxon>Anguininae</taxon>
        <taxon>Ditylenchus</taxon>
    </lineage>
</organism>
<name>A0A915DHD0_9BILA</name>